<comment type="caution">
    <text evidence="1">The sequence shown here is derived from an EMBL/GenBank/DDBJ whole genome shotgun (WGS) entry which is preliminary data.</text>
</comment>
<proteinExistence type="predicted"/>
<protein>
    <submittedName>
        <fullName evidence="1">Uncharacterized protein</fullName>
    </submittedName>
</protein>
<dbReference type="EMBL" id="JAIQCV010000013">
    <property type="protein sequence ID" value="KAH1032193.1"/>
    <property type="molecule type" value="Genomic_DNA"/>
</dbReference>
<dbReference type="OrthoDB" id="1743666at2759"/>
<dbReference type="AlphaFoldDB" id="A0A9D3U9C6"/>
<dbReference type="Proteomes" id="UP000828251">
    <property type="component" value="Unassembled WGS sequence"/>
</dbReference>
<name>A0A9D3U9C6_9ROSI</name>
<reference evidence="1 2" key="1">
    <citation type="journal article" date="2021" name="Plant Biotechnol. J.">
        <title>Multi-omics assisted identification of the key and species-specific regulatory components of drought-tolerant mechanisms in Gossypium stocksii.</title>
        <authorList>
            <person name="Yu D."/>
            <person name="Ke L."/>
            <person name="Zhang D."/>
            <person name="Wu Y."/>
            <person name="Sun Y."/>
            <person name="Mei J."/>
            <person name="Sun J."/>
            <person name="Sun Y."/>
        </authorList>
    </citation>
    <scope>NUCLEOTIDE SEQUENCE [LARGE SCALE GENOMIC DNA]</scope>
    <source>
        <strain evidence="2">cv. E1</strain>
        <tissue evidence="1">Leaf</tissue>
    </source>
</reference>
<sequence length="89" mass="9995">MASLKASGFSTLINMAWREMRISRARVRRSGVSVTHLFFAVGSVLFGEASVEGANIMKEVVTEYEEVSRQLVNFDKFLIYFSGNMGHEV</sequence>
<evidence type="ECO:0000313" key="1">
    <source>
        <dbReference type="EMBL" id="KAH1032193.1"/>
    </source>
</evidence>
<organism evidence="1 2">
    <name type="scientific">Gossypium stocksii</name>
    <dbReference type="NCBI Taxonomy" id="47602"/>
    <lineage>
        <taxon>Eukaryota</taxon>
        <taxon>Viridiplantae</taxon>
        <taxon>Streptophyta</taxon>
        <taxon>Embryophyta</taxon>
        <taxon>Tracheophyta</taxon>
        <taxon>Spermatophyta</taxon>
        <taxon>Magnoliopsida</taxon>
        <taxon>eudicotyledons</taxon>
        <taxon>Gunneridae</taxon>
        <taxon>Pentapetalae</taxon>
        <taxon>rosids</taxon>
        <taxon>malvids</taxon>
        <taxon>Malvales</taxon>
        <taxon>Malvaceae</taxon>
        <taxon>Malvoideae</taxon>
        <taxon>Gossypium</taxon>
    </lineage>
</organism>
<accession>A0A9D3U9C6</accession>
<evidence type="ECO:0000313" key="2">
    <source>
        <dbReference type="Proteomes" id="UP000828251"/>
    </source>
</evidence>
<keyword evidence="2" id="KW-1185">Reference proteome</keyword>
<gene>
    <name evidence="1" type="ORF">J1N35_044367</name>
</gene>